<comment type="cofactor">
    <cofactor evidence="4">
        <name>heme b</name>
        <dbReference type="ChEBI" id="CHEBI:60344"/>
    </cofactor>
    <text evidence="4">Binds 1 heme b (iron(II)-protoporphyrin IX) group per molecule.</text>
</comment>
<dbReference type="GO" id="GO:0022900">
    <property type="term" value="P:electron transport chain"/>
    <property type="evidence" value="ECO:0007669"/>
    <property type="project" value="InterPro"/>
</dbReference>
<sequence>MNKWLVAAVGLTALATSAITQASEVEDQMKLIAKNYRTVLNTDSPDEFKQGLSAMKQAAQKAQQGTPDKLEGQGKDSASMKDFRHGLDTLIGEIDGATALADSGKFDQAKQAAEQFKQTRDQYHKKYK</sequence>
<evidence type="ECO:0000256" key="2">
    <source>
        <dbReference type="ARBA" id="ARBA00005523"/>
    </source>
</evidence>
<organism evidence="7 8">
    <name type="scientific">Limnobaculum parvum</name>
    <dbReference type="NCBI Taxonomy" id="2172103"/>
    <lineage>
        <taxon>Bacteria</taxon>
        <taxon>Pseudomonadati</taxon>
        <taxon>Pseudomonadota</taxon>
        <taxon>Gammaproteobacteria</taxon>
        <taxon>Enterobacterales</taxon>
        <taxon>Budviciaceae</taxon>
        <taxon>Limnobaculum</taxon>
    </lineage>
</organism>
<name>A0A2Y9TX32_9GAMM</name>
<dbReference type="AlphaFoldDB" id="A0A2Y9TX32"/>
<keyword evidence="3 6" id="KW-0732">Signal</keyword>
<evidence type="ECO:0000313" key="8">
    <source>
        <dbReference type="Proteomes" id="UP000244908"/>
    </source>
</evidence>
<protein>
    <submittedName>
        <fullName evidence="7">Cytochrome B562</fullName>
    </submittedName>
</protein>
<dbReference type="GO" id="GO:0020037">
    <property type="term" value="F:heme binding"/>
    <property type="evidence" value="ECO:0007669"/>
    <property type="project" value="InterPro"/>
</dbReference>
<dbReference type="Gene3D" id="1.20.120.10">
    <property type="entry name" value="Cytochrome c/b562"/>
    <property type="match status" value="1"/>
</dbReference>
<evidence type="ECO:0000256" key="4">
    <source>
        <dbReference type="PIRSR" id="PIRSR000029-1"/>
    </source>
</evidence>
<dbReference type="GO" id="GO:0005506">
    <property type="term" value="F:iron ion binding"/>
    <property type="evidence" value="ECO:0007669"/>
    <property type="project" value="InterPro"/>
</dbReference>
<evidence type="ECO:0000256" key="3">
    <source>
        <dbReference type="ARBA" id="ARBA00022729"/>
    </source>
</evidence>
<dbReference type="Pfam" id="PF07361">
    <property type="entry name" value="Cytochrom_B562"/>
    <property type="match status" value="1"/>
</dbReference>
<dbReference type="GO" id="GO:0009055">
    <property type="term" value="F:electron transfer activity"/>
    <property type="evidence" value="ECO:0007669"/>
    <property type="project" value="InterPro"/>
</dbReference>
<dbReference type="PIRSF" id="PIRSF000029">
    <property type="entry name" value="Cytochrome_b562"/>
    <property type="match status" value="1"/>
</dbReference>
<feature type="region of interest" description="Disordered" evidence="5">
    <location>
        <begin position="54"/>
        <end position="79"/>
    </location>
</feature>
<reference evidence="7 8" key="1">
    <citation type="journal article" date="2019" name="Int. J. Syst. Evol. Microbiol.">
        <title>Limnobaculum parvum gen. nov., sp. nov., isolated from a freshwater lake.</title>
        <authorList>
            <person name="Baek C."/>
            <person name="Shin S.K."/>
            <person name="Yi H."/>
        </authorList>
    </citation>
    <scope>NUCLEOTIDE SEQUENCE [LARGE SCALE GENOMIC DNA]</scope>
    <source>
        <strain evidence="7 8">HYN0051</strain>
    </source>
</reference>
<dbReference type="GO" id="GO:0042597">
    <property type="term" value="C:periplasmic space"/>
    <property type="evidence" value="ECO:0007669"/>
    <property type="project" value="InterPro"/>
</dbReference>
<evidence type="ECO:0000256" key="6">
    <source>
        <dbReference type="SAM" id="SignalP"/>
    </source>
</evidence>
<dbReference type="NCBIfam" id="NF011632">
    <property type="entry name" value="PRK15058.1"/>
    <property type="match status" value="1"/>
</dbReference>
<dbReference type="SUPFAM" id="SSF47175">
    <property type="entry name" value="Cytochromes"/>
    <property type="match status" value="1"/>
</dbReference>
<feature type="signal peptide" evidence="6">
    <location>
        <begin position="1"/>
        <end position="22"/>
    </location>
</feature>
<keyword evidence="4" id="KW-0349">Heme</keyword>
<feature type="chain" id="PRO_5015851379" evidence="6">
    <location>
        <begin position="23"/>
        <end position="128"/>
    </location>
</feature>
<dbReference type="OrthoDB" id="6539015at2"/>
<evidence type="ECO:0000256" key="5">
    <source>
        <dbReference type="SAM" id="MobiDB-lite"/>
    </source>
</evidence>
<evidence type="ECO:0000256" key="1">
    <source>
        <dbReference type="ARBA" id="ARBA00002028"/>
    </source>
</evidence>
<dbReference type="InterPro" id="IPR009155">
    <property type="entry name" value="Cyt_b562"/>
</dbReference>
<keyword evidence="4" id="KW-0479">Metal-binding</keyword>
<evidence type="ECO:0000313" key="7">
    <source>
        <dbReference type="EMBL" id="AWH88100.1"/>
    </source>
</evidence>
<feature type="binding site" description="axial binding residue" evidence="4">
    <location>
        <position position="29"/>
    </location>
    <ligand>
        <name>heme b</name>
        <dbReference type="ChEBI" id="CHEBI:60344"/>
    </ligand>
    <ligandPart>
        <name>Fe</name>
        <dbReference type="ChEBI" id="CHEBI:18248"/>
    </ligandPart>
</feature>
<keyword evidence="4" id="KW-0408">Iron</keyword>
<accession>A0A2Y9TX32</accession>
<comment type="function">
    <text evidence="1">Electron-transport protein of unknown function.</text>
</comment>
<feature type="binding site" description="axial binding residue" evidence="4">
    <location>
        <position position="124"/>
    </location>
    <ligand>
        <name>heme b</name>
        <dbReference type="ChEBI" id="CHEBI:60344"/>
    </ligand>
    <ligandPart>
        <name>Fe</name>
        <dbReference type="ChEBI" id="CHEBI:18248"/>
    </ligandPart>
</feature>
<gene>
    <name evidence="7" type="ORF">HYN51_05715</name>
</gene>
<dbReference type="InterPro" id="IPR010980">
    <property type="entry name" value="Cyt_c/b562"/>
</dbReference>
<feature type="compositionally biased region" description="Low complexity" evidence="5">
    <location>
        <begin position="54"/>
        <end position="64"/>
    </location>
</feature>
<dbReference type="EMBL" id="CP029185">
    <property type="protein sequence ID" value="AWH88100.1"/>
    <property type="molecule type" value="Genomic_DNA"/>
</dbReference>
<dbReference type="Proteomes" id="UP000244908">
    <property type="component" value="Chromosome"/>
</dbReference>
<feature type="compositionally biased region" description="Basic and acidic residues" evidence="5">
    <location>
        <begin position="68"/>
        <end position="79"/>
    </location>
</feature>
<dbReference type="RefSeq" id="WP_108900175.1">
    <property type="nucleotide sequence ID" value="NZ_CP029185.2"/>
</dbReference>
<keyword evidence="8" id="KW-1185">Reference proteome</keyword>
<proteinExistence type="inferred from homology"/>
<dbReference type="KEGG" id="lpv:HYN51_05715"/>
<comment type="similarity">
    <text evidence="2">Belongs to the cytochrome b562 family.</text>
</comment>